<proteinExistence type="inferred from homology"/>
<evidence type="ECO:0000256" key="2">
    <source>
        <dbReference type="SAM" id="MobiDB-lite"/>
    </source>
</evidence>
<evidence type="ECO:0000313" key="3">
    <source>
        <dbReference type="EMBL" id="NML96162.1"/>
    </source>
</evidence>
<dbReference type="Gene3D" id="1.10.10.1550">
    <property type="entry name" value="ROS/MUCR transcriptional regulator protein"/>
    <property type="match status" value="1"/>
</dbReference>
<dbReference type="InterPro" id="IPR041920">
    <property type="entry name" value="ROS/MUCR_sf"/>
</dbReference>
<dbReference type="GO" id="GO:0008270">
    <property type="term" value="F:zinc ion binding"/>
    <property type="evidence" value="ECO:0007669"/>
    <property type="project" value="InterPro"/>
</dbReference>
<dbReference type="Pfam" id="PF05443">
    <property type="entry name" value="ROS_MUCR"/>
    <property type="match status" value="1"/>
</dbReference>
<gene>
    <name evidence="3" type="ORF">HHL27_21090</name>
</gene>
<dbReference type="EMBL" id="JABBGM010000019">
    <property type="protein sequence ID" value="NML96162.1"/>
    <property type="molecule type" value="Genomic_DNA"/>
</dbReference>
<feature type="region of interest" description="Disordered" evidence="2">
    <location>
        <begin position="44"/>
        <end position="64"/>
    </location>
</feature>
<dbReference type="AlphaFoldDB" id="A0A7Y0BT71"/>
<organism evidence="3 4">
    <name type="scientific">Novosphingobium olei</name>
    <dbReference type="NCBI Taxonomy" id="2728851"/>
    <lineage>
        <taxon>Bacteria</taxon>
        <taxon>Pseudomonadati</taxon>
        <taxon>Pseudomonadota</taxon>
        <taxon>Alphaproteobacteria</taxon>
        <taxon>Sphingomonadales</taxon>
        <taxon>Sphingomonadaceae</taxon>
        <taxon>Novosphingobium</taxon>
    </lineage>
</organism>
<dbReference type="GO" id="GO:0003677">
    <property type="term" value="F:DNA binding"/>
    <property type="evidence" value="ECO:0007669"/>
    <property type="project" value="InterPro"/>
</dbReference>
<dbReference type="Proteomes" id="UP000583556">
    <property type="component" value="Unassembled WGS sequence"/>
</dbReference>
<accession>A0A7Y0BT71</accession>
<comment type="similarity">
    <text evidence="1">Belongs to the ros/MucR family.</text>
</comment>
<evidence type="ECO:0000256" key="1">
    <source>
        <dbReference type="ARBA" id="ARBA00007031"/>
    </source>
</evidence>
<dbReference type="GO" id="GO:0006355">
    <property type="term" value="P:regulation of DNA-templated transcription"/>
    <property type="evidence" value="ECO:0007669"/>
    <property type="project" value="InterPro"/>
</dbReference>
<name>A0A7Y0BT71_9SPHN</name>
<comment type="caution">
    <text evidence="3">The sequence shown here is derived from an EMBL/GenBank/DDBJ whole genome shotgun (WGS) entry which is preliminary data.</text>
</comment>
<reference evidence="3 4" key="1">
    <citation type="submission" date="2020-04" db="EMBL/GenBank/DDBJ databases">
        <title>Novosphingobium sp. TW-4 isolated from soil.</title>
        <authorList>
            <person name="Dahal R.H."/>
            <person name="Chaudhary D.K."/>
        </authorList>
    </citation>
    <scope>NUCLEOTIDE SEQUENCE [LARGE SCALE GENOMIC DNA]</scope>
    <source>
        <strain evidence="3 4">TW-4</strain>
    </source>
</reference>
<keyword evidence="4" id="KW-1185">Reference proteome</keyword>
<dbReference type="InterPro" id="IPR008807">
    <property type="entry name" value="ROS_MUCR"/>
</dbReference>
<sequence>MSPPKVRQSNFHFLRWRLANPFIYCSISLFSLLVGQTPSGGLALSQSDTGGAVSPKTRPRAGPRMPSYASISGSLSEHLSHSQNVCLDRPTENSLCNDGIVCLECGFVTKRLRRHLASKHTITPAQYRAKWHLPSDYPMTFYRTTPLR</sequence>
<protein>
    <submittedName>
        <fullName evidence="3">MucR family transcriptional regulator</fullName>
    </submittedName>
</protein>
<evidence type="ECO:0000313" key="4">
    <source>
        <dbReference type="Proteomes" id="UP000583556"/>
    </source>
</evidence>